<feature type="region of interest" description="Disordered" evidence="1">
    <location>
        <begin position="1"/>
        <end position="32"/>
    </location>
</feature>
<proteinExistence type="predicted"/>
<dbReference type="Pfam" id="PF00169">
    <property type="entry name" value="PH"/>
    <property type="match status" value="1"/>
</dbReference>
<dbReference type="SMART" id="SM00233">
    <property type="entry name" value="PH"/>
    <property type="match status" value="1"/>
</dbReference>
<evidence type="ECO:0000259" key="2">
    <source>
        <dbReference type="PROSITE" id="PS50003"/>
    </source>
</evidence>
<keyword evidence="3" id="KW-0808">Transferase</keyword>
<dbReference type="Proteomes" id="UP000807504">
    <property type="component" value="Unassembled WGS sequence"/>
</dbReference>
<reference evidence="3" key="2">
    <citation type="submission" date="2020-06" db="EMBL/GenBank/DDBJ databases">
        <authorList>
            <person name="Sheffer M."/>
        </authorList>
    </citation>
    <scope>NUCLEOTIDE SEQUENCE</scope>
</reference>
<dbReference type="OMA" id="DTINHDC"/>
<comment type="caution">
    <text evidence="3">The sequence shown here is derived from an EMBL/GenBank/DDBJ whole genome shotgun (WGS) entry which is preliminary data.</text>
</comment>
<dbReference type="OrthoDB" id="354826at2759"/>
<keyword evidence="3" id="KW-0675">Receptor</keyword>
<dbReference type="Gene3D" id="2.30.29.30">
    <property type="entry name" value="Pleckstrin-homology domain (PH domain)/Phosphotyrosine-binding domain (PTB)"/>
    <property type="match status" value="1"/>
</dbReference>
<dbReference type="AlphaFoldDB" id="A0A8T0F9C9"/>
<feature type="compositionally biased region" description="Basic and acidic residues" evidence="1">
    <location>
        <begin position="8"/>
        <end position="32"/>
    </location>
</feature>
<evidence type="ECO:0000256" key="1">
    <source>
        <dbReference type="SAM" id="MobiDB-lite"/>
    </source>
</evidence>
<dbReference type="EMBL" id="JABXBU010000015">
    <property type="protein sequence ID" value="KAF8787491.1"/>
    <property type="molecule type" value="Genomic_DNA"/>
</dbReference>
<protein>
    <submittedName>
        <fullName evidence="3">G protein-coupled receptor kinase 1 like protein</fullName>
    </submittedName>
</protein>
<dbReference type="SUPFAM" id="SSF50729">
    <property type="entry name" value="PH domain-like"/>
    <property type="match status" value="1"/>
</dbReference>
<name>A0A8T0F9C9_ARGBR</name>
<accession>A0A8T0F9C9</accession>
<dbReference type="InterPro" id="IPR011993">
    <property type="entry name" value="PH-like_dom_sf"/>
</dbReference>
<feature type="domain" description="PH" evidence="2">
    <location>
        <begin position="56"/>
        <end position="157"/>
    </location>
</feature>
<evidence type="ECO:0000313" key="4">
    <source>
        <dbReference type="Proteomes" id="UP000807504"/>
    </source>
</evidence>
<reference evidence="3" key="1">
    <citation type="journal article" date="2020" name="bioRxiv">
        <title>Chromosome-level reference genome of the European wasp spider Argiope bruennichi: a resource for studies on range expansion and evolutionary adaptation.</title>
        <authorList>
            <person name="Sheffer M.M."/>
            <person name="Hoppe A."/>
            <person name="Krehenwinkel H."/>
            <person name="Uhl G."/>
            <person name="Kuss A.W."/>
            <person name="Jensen L."/>
            <person name="Jensen C."/>
            <person name="Gillespie R.G."/>
            <person name="Hoff K.J."/>
            <person name="Prost S."/>
        </authorList>
    </citation>
    <scope>NUCLEOTIDE SEQUENCE</scope>
</reference>
<sequence length="181" mass="21058">MASNIRKQQKEEREMPPSKFPRTKEYRENKLTDADQESYKNFSAVKRKFDDEEEFGCIIHGYLKKLGGPFPSSWQTRYAQLYFNRLELHAESSSVRPELIFIDQIEEVVADYVMVNGKQCIVLKMNAEKCRDAEIVLTNPDEIALKEWLTSLESTYKNALELLATMAKKADDIFTALNIQY</sequence>
<dbReference type="InterPro" id="IPR001849">
    <property type="entry name" value="PH_domain"/>
</dbReference>
<organism evidence="3 4">
    <name type="scientific">Argiope bruennichi</name>
    <name type="common">Wasp spider</name>
    <name type="synonym">Aranea bruennichi</name>
    <dbReference type="NCBI Taxonomy" id="94029"/>
    <lineage>
        <taxon>Eukaryota</taxon>
        <taxon>Metazoa</taxon>
        <taxon>Ecdysozoa</taxon>
        <taxon>Arthropoda</taxon>
        <taxon>Chelicerata</taxon>
        <taxon>Arachnida</taxon>
        <taxon>Araneae</taxon>
        <taxon>Araneomorphae</taxon>
        <taxon>Entelegynae</taxon>
        <taxon>Araneoidea</taxon>
        <taxon>Araneidae</taxon>
        <taxon>Argiope</taxon>
    </lineage>
</organism>
<evidence type="ECO:0000313" key="3">
    <source>
        <dbReference type="EMBL" id="KAF8787491.1"/>
    </source>
</evidence>
<keyword evidence="3" id="KW-0418">Kinase</keyword>
<dbReference type="GO" id="GO:0016301">
    <property type="term" value="F:kinase activity"/>
    <property type="evidence" value="ECO:0007669"/>
    <property type="project" value="UniProtKB-KW"/>
</dbReference>
<keyword evidence="4" id="KW-1185">Reference proteome</keyword>
<gene>
    <name evidence="3" type="ORF">HNY73_009082</name>
</gene>
<dbReference type="PROSITE" id="PS50003">
    <property type="entry name" value="PH_DOMAIN"/>
    <property type="match status" value="1"/>
</dbReference>